<accession>A0A6J2JN25</accession>
<name>A0A6J2JN25_BOMMA</name>
<dbReference type="Pfam" id="PF18701">
    <property type="entry name" value="DUF5641"/>
    <property type="match status" value="1"/>
</dbReference>
<dbReference type="GeneID" id="114243410"/>
<dbReference type="AlphaFoldDB" id="A0A6J2JN25"/>
<dbReference type="OrthoDB" id="8052806at2759"/>
<reference evidence="3" key="1">
    <citation type="submission" date="2025-08" db="UniProtKB">
        <authorList>
            <consortium name="RefSeq"/>
        </authorList>
    </citation>
    <scope>IDENTIFICATION</scope>
    <source>
        <tissue evidence="3">Silk gland</tissue>
    </source>
</reference>
<dbReference type="Proteomes" id="UP000504629">
    <property type="component" value="Unplaced"/>
</dbReference>
<gene>
    <name evidence="3" type="primary">LOC114243410</name>
</gene>
<keyword evidence="2" id="KW-1185">Reference proteome</keyword>
<evidence type="ECO:0000313" key="3">
    <source>
        <dbReference type="RefSeq" id="XP_028030693.1"/>
    </source>
</evidence>
<organism evidence="2 3">
    <name type="scientific">Bombyx mandarina</name>
    <name type="common">Wild silk moth</name>
    <name type="synonym">Wild silkworm</name>
    <dbReference type="NCBI Taxonomy" id="7092"/>
    <lineage>
        <taxon>Eukaryota</taxon>
        <taxon>Metazoa</taxon>
        <taxon>Ecdysozoa</taxon>
        <taxon>Arthropoda</taxon>
        <taxon>Hexapoda</taxon>
        <taxon>Insecta</taxon>
        <taxon>Pterygota</taxon>
        <taxon>Neoptera</taxon>
        <taxon>Endopterygota</taxon>
        <taxon>Lepidoptera</taxon>
        <taxon>Glossata</taxon>
        <taxon>Ditrysia</taxon>
        <taxon>Bombycoidea</taxon>
        <taxon>Bombycidae</taxon>
        <taxon>Bombycinae</taxon>
        <taxon>Bombyx</taxon>
    </lineage>
</organism>
<sequence>MSADPNDLRPLSPGHFLIGRPLTAPACSDLTATASHRLTRYDRVEQIRQQFWQRWSKEYISELQTRTKWKTDKKDIVPNTLVLIKEDNLPPLKWRLGRVQQTFPGKDGISRVANLKTATGIIQRAYSKICPLLHNAEDYNESLTTHIS</sequence>
<proteinExistence type="predicted"/>
<dbReference type="RefSeq" id="XP_028030693.1">
    <property type="nucleotide sequence ID" value="XM_028174892.1"/>
</dbReference>
<protein>
    <submittedName>
        <fullName evidence="3">Uncharacterized protein LOC114243410</fullName>
    </submittedName>
</protein>
<feature type="domain" description="DUF5641" evidence="1">
    <location>
        <begin position="39"/>
        <end position="132"/>
    </location>
</feature>
<evidence type="ECO:0000313" key="2">
    <source>
        <dbReference type="Proteomes" id="UP000504629"/>
    </source>
</evidence>
<evidence type="ECO:0000259" key="1">
    <source>
        <dbReference type="Pfam" id="PF18701"/>
    </source>
</evidence>
<dbReference type="PANTHER" id="PTHR47331:SF5">
    <property type="entry name" value="RIBONUCLEASE H"/>
    <property type="match status" value="1"/>
</dbReference>
<dbReference type="InterPro" id="IPR040676">
    <property type="entry name" value="DUF5641"/>
</dbReference>
<dbReference type="PANTHER" id="PTHR47331">
    <property type="entry name" value="PHD-TYPE DOMAIN-CONTAINING PROTEIN"/>
    <property type="match status" value="1"/>
</dbReference>
<dbReference type="KEGG" id="bman:114243410"/>